<comment type="caution">
    <text evidence="2">The sequence shown here is derived from an EMBL/GenBank/DDBJ whole genome shotgun (WGS) entry which is preliminary data.</text>
</comment>
<evidence type="ECO:0000313" key="2">
    <source>
        <dbReference type="EMBL" id="MCP2309887.1"/>
    </source>
</evidence>
<proteinExistence type="predicted"/>
<feature type="compositionally biased region" description="Low complexity" evidence="1">
    <location>
        <begin position="19"/>
        <end position="29"/>
    </location>
</feature>
<feature type="compositionally biased region" description="Low complexity" evidence="1">
    <location>
        <begin position="39"/>
        <end position="57"/>
    </location>
</feature>
<dbReference type="Proteomes" id="UP001206483">
    <property type="component" value="Unassembled WGS sequence"/>
</dbReference>
<keyword evidence="3" id="KW-1185">Reference proteome</keyword>
<evidence type="ECO:0000313" key="3">
    <source>
        <dbReference type="Proteomes" id="UP001206483"/>
    </source>
</evidence>
<organism evidence="2 3">
    <name type="scientific">Kitasatospora paracochleata</name>
    <dbReference type="NCBI Taxonomy" id="58354"/>
    <lineage>
        <taxon>Bacteria</taxon>
        <taxon>Bacillati</taxon>
        <taxon>Actinomycetota</taxon>
        <taxon>Actinomycetes</taxon>
        <taxon>Kitasatosporales</taxon>
        <taxon>Streptomycetaceae</taxon>
        <taxon>Kitasatospora</taxon>
    </lineage>
</organism>
<sequence length="75" mass="7789">MTHLPAIASGWGRRHRATPARPAPAVTTGRRAHSARTVPGAPSRPAGQQPAAAAPTAGRRERFPTARPQPTGGRP</sequence>
<reference evidence="2 3" key="1">
    <citation type="submission" date="2022-06" db="EMBL/GenBank/DDBJ databases">
        <title>Sequencing the genomes of 1000 actinobacteria strains.</title>
        <authorList>
            <person name="Klenk H.-P."/>
        </authorList>
    </citation>
    <scope>NUCLEOTIDE SEQUENCE [LARGE SCALE GENOMIC DNA]</scope>
    <source>
        <strain evidence="2 3">DSM 41656</strain>
    </source>
</reference>
<gene>
    <name evidence="2" type="ORF">FHR36_003020</name>
</gene>
<protein>
    <submittedName>
        <fullName evidence="2">Uncharacterized protein</fullName>
    </submittedName>
</protein>
<feature type="region of interest" description="Disordered" evidence="1">
    <location>
        <begin position="1"/>
        <end position="75"/>
    </location>
</feature>
<accession>A0ABT1IXK7</accession>
<dbReference type="RefSeq" id="WP_253797467.1">
    <property type="nucleotide sequence ID" value="NZ_BAAAUB010000008.1"/>
</dbReference>
<name>A0ABT1IXK7_9ACTN</name>
<evidence type="ECO:0000256" key="1">
    <source>
        <dbReference type="SAM" id="MobiDB-lite"/>
    </source>
</evidence>
<dbReference type="EMBL" id="JAMZDX010000003">
    <property type="protein sequence ID" value="MCP2309887.1"/>
    <property type="molecule type" value="Genomic_DNA"/>
</dbReference>